<evidence type="ECO:0000313" key="4">
    <source>
        <dbReference type="Proteomes" id="UP000014760"/>
    </source>
</evidence>
<dbReference type="EMBL" id="AMQN01019711">
    <property type="status" value="NOT_ANNOTATED_CDS"/>
    <property type="molecule type" value="Genomic_DNA"/>
</dbReference>
<evidence type="ECO:0008006" key="5">
    <source>
        <dbReference type="Google" id="ProtNLM"/>
    </source>
</evidence>
<reference evidence="4" key="1">
    <citation type="submission" date="2012-12" db="EMBL/GenBank/DDBJ databases">
        <authorList>
            <person name="Hellsten U."/>
            <person name="Grimwood J."/>
            <person name="Chapman J.A."/>
            <person name="Shapiro H."/>
            <person name="Aerts A."/>
            <person name="Otillar R.P."/>
            <person name="Terry A.Y."/>
            <person name="Boore J.L."/>
            <person name="Simakov O."/>
            <person name="Marletaz F."/>
            <person name="Cho S.-J."/>
            <person name="Edsinger-Gonzales E."/>
            <person name="Havlak P."/>
            <person name="Kuo D.-H."/>
            <person name="Larsson T."/>
            <person name="Lv J."/>
            <person name="Arendt D."/>
            <person name="Savage R."/>
            <person name="Osoegawa K."/>
            <person name="de Jong P."/>
            <person name="Lindberg D.R."/>
            <person name="Seaver E.C."/>
            <person name="Weisblat D.A."/>
            <person name="Putnam N.H."/>
            <person name="Grigoriev I.V."/>
            <person name="Rokhsar D.S."/>
        </authorList>
    </citation>
    <scope>NUCLEOTIDE SEQUENCE</scope>
    <source>
        <strain evidence="4">I ESC-2004</strain>
    </source>
</reference>
<evidence type="ECO:0000313" key="2">
    <source>
        <dbReference type="EMBL" id="ELU12220.1"/>
    </source>
</evidence>
<dbReference type="EMBL" id="KB296137">
    <property type="protein sequence ID" value="ELU12220.1"/>
    <property type="molecule type" value="Genomic_DNA"/>
</dbReference>
<dbReference type="OrthoDB" id="10504755at2759"/>
<organism evidence="2">
    <name type="scientific">Capitella teleta</name>
    <name type="common">Polychaete worm</name>
    <dbReference type="NCBI Taxonomy" id="283909"/>
    <lineage>
        <taxon>Eukaryota</taxon>
        <taxon>Metazoa</taxon>
        <taxon>Spiralia</taxon>
        <taxon>Lophotrochozoa</taxon>
        <taxon>Annelida</taxon>
        <taxon>Polychaeta</taxon>
        <taxon>Sedentaria</taxon>
        <taxon>Scolecida</taxon>
        <taxon>Capitellidae</taxon>
        <taxon>Capitella</taxon>
    </lineage>
</organism>
<dbReference type="EnsemblMetazoa" id="CapteT201716">
    <property type="protein sequence ID" value="CapteP201716"/>
    <property type="gene ID" value="CapteG201716"/>
</dbReference>
<proteinExistence type="predicted"/>
<name>R7V927_CAPTE</name>
<protein>
    <recommendedName>
        <fullName evidence="5">Secreted protein</fullName>
    </recommendedName>
</protein>
<feature type="signal peptide" evidence="1">
    <location>
        <begin position="1"/>
        <end position="21"/>
    </location>
</feature>
<dbReference type="HOGENOM" id="CLU_1908655_0_0_1"/>
<gene>
    <name evidence="2" type="ORF">CAPTEDRAFT_201716</name>
</gene>
<reference evidence="2 4" key="2">
    <citation type="journal article" date="2013" name="Nature">
        <title>Insights into bilaterian evolution from three spiralian genomes.</title>
        <authorList>
            <person name="Simakov O."/>
            <person name="Marletaz F."/>
            <person name="Cho S.J."/>
            <person name="Edsinger-Gonzales E."/>
            <person name="Havlak P."/>
            <person name="Hellsten U."/>
            <person name="Kuo D.H."/>
            <person name="Larsson T."/>
            <person name="Lv J."/>
            <person name="Arendt D."/>
            <person name="Savage R."/>
            <person name="Osoegawa K."/>
            <person name="de Jong P."/>
            <person name="Grimwood J."/>
            <person name="Chapman J.A."/>
            <person name="Shapiro H."/>
            <person name="Aerts A."/>
            <person name="Otillar R.P."/>
            <person name="Terry A.Y."/>
            <person name="Boore J.L."/>
            <person name="Grigoriev I.V."/>
            <person name="Lindberg D.R."/>
            <person name="Seaver E.C."/>
            <person name="Weisblat D.A."/>
            <person name="Putnam N.H."/>
            <person name="Rokhsar D.S."/>
        </authorList>
    </citation>
    <scope>NUCLEOTIDE SEQUENCE</scope>
    <source>
        <strain evidence="2 4">I ESC-2004</strain>
    </source>
</reference>
<evidence type="ECO:0000256" key="1">
    <source>
        <dbReference type="SAM" id="SignalP"/>
    </source>
</evidence>
<evidence type="ECO:0000313" key="3">
    <source>
        <dbReference type="EnsemblMetazoa" id="CapteP201716"/>
    </source>
</evidence>
<dbReference type="Proteomes" id="UP000014760">
    <property type="component" value="Unassembled WGS sequence"/>
</dbReference>
<keyword evidence="1" id="KW-0732">Signal</keyword>
<keyword evidence="4" id="KW-1185">Reference proteome</keyword>
<dbReference type="AlphaFoldDB" id="R7V927"/>
<reference evidence="3" key="3">
    <citation type="submission" date="2015-06" db="UniProtKB">
        <authorList>
            <consortium name="EnsemblMetazoa"/>
        </authorList>
    </citation>
    <scope>IDENTIFICATION</scope>
</reference>
<dbReference type="EMBL" id="AMQN01019710">
    <property type="status" value="NOT_ANNOTATED_CDS"/>
    <property type="molecule type" value="Genomic_DNA"/>
</dbReference>
<sequence>MKETYLILLVIFSTAPEKVLSFTCDQDQTAISSPWLFSTAKTCPDLISGVPDYYNDIYRSECQRQLGLDEKPDSVPRANVEECYNLNNGTFKYRSTVCCPEKRACSEFLIGVKHMKASLMKTITESGIASDVE</sequence>
<feature type="chain" id="PRO_5008788866" description="Secreted protein" evidence="1">
    <location>
        <begin position="22"/>
        <end position="133"/>
    </location>
</feature>
<accession>R7V927</accession>